<gene>
    <name evidence="3" type="ORF">DNJ96_12815</name>
</gene>
<reference evidence="3 4" key="1">
    <citation type="submission" date="2018-06" db="EMBL/GenBank/DDBJ databases">
        <title>Three novel Pseudomonas species isolated from symptomatic oak.</title>
        <authorList>
            <person name="Bueno-Gonzalez V."/>
            <person name="Brady C."/>
        </authorList>
    </citation>
    <scope>NUCLEOTIDE SEQUENCE [LARGE SCALE GENOMIC DNA]</scope>
    <source>
        <strain evidence="3 4">P17C</strain>
    </source>
</reference>
<evidence type="ECO:0000313" key="3">
    <source>
        <dbReference type="EMBL" id="TBU94830.1"/>
    </source>
</evidence>
<organism evidence="3 4">
    <name type="scientific">Stutzerimonas kirkiae</name>
    <dbReference type="NCBI Taxonomy" id="2211392"/>
    <lineage>
        <taxon>Bacteria</taxon>
        <taxon>Pseudomonadati</taxon>
        <taxon>Pseudomonadota</taxon>
        <taxon>Gammaproteobacteria</taxon>
        <taxon>Pseudomonadales</taxon>
        <taxon>Pseudomonadaceae</taxon>
        <taxon>Stutzerimonas</taxon>
    </lineage>
</organism>
<dbReference type="PROSITE" id="PS51257">
    <property type="entry name" value="PROKAR_LIPOPROTEIN"/>
    <property type="match status" value="1"/>
</dbReference>
<dbReference type="GO" id="GO:0032049">
    <property type="term" value="P:cardiolipin biosynthetic process"/>
    <property type="evidence" value="ECO:0007669"/>
    <property type="project" value="UniProtKB-ARBA"/>
</dbReference>
<evidence type="ECO:0000259" key="2">
    <source>
        <dbReference type="PROSITE" id="PS50035"/>
    </source>
</evidence>
<dbReference type="InterPro" id="IPR001736">
    <property type="entry name" value="PLipase_D/transphosphatidylase"/>
</dbReference>
<feature type="chain" id="PRO_5020485355" evidence="1">
    <location>
        <begin position="30"/>
        <end position="517"/>
    </location>
</feature>
<dbReference type="PANTHER" id="PTHR21248">
    <property type="entry name" value="CARDIOLIPIN SYNTHASE"/>
    <property type="match status" value="1"/>
</dbReference>
<dbReference type="CDD" id="cd09111">
    <property type="entry name" value="PLDc_ymdC_like_1"/>
    <property type="match status" value="1"/>
</dbReference>
<proteinExistence type="predicted"/>
<dbReference type="InterPro" id="IPR025202">
    <property type="entry name" value="PLD-like_dom"/>
</dbReference>
<evidence type="ECO:0000256" key="1">
    <source>
        <dbReference type="SAM" id="SignalP"/>
    </source>
</evidence>
<name>A0A4Q9R4E9_9GAMM</name>
<sequence length="517" mass="57411">MQSPRYLLLLALALLAGCMSQSTSEPSHALPPGLSPLGERVQELASRQAPGTSGFRLLPSSTEAFSARAELIRAARTSLDIQYYIVHDGLTTRALVHELLQAADRGVRIRILLDDTTSDGNDYRIAKLAAHPNIHLRVFNPLHLGRSTGITRAAGRLLNLSLQHRRMHNKLMLADSSLAIVGGRNLGDEYFDADQVLNFTDIDLLGVGPVAGQLASSFDQYWNHALSAPIQQFLRTPPDDRDLRRAQRQLRRALDEAVHTQPTRYRRLMAYQSDPQLPGWLAGLTWAPATAMWDDPDKISANGLPDPELLLTTQLQPAMQQVSEELTLVSAYFVPTRTGVDYLSERAAAGVNIRLLTNALEATDVPAVHGGYAPYRKALLRNGVQLFELRRQPEEKVSYSLSGDSESSLHSKAAVLDQKQVFIGSFNLDPRSVLWNTEVGILVDSPELAREVHQLLLEGMAPAISYEVRLRERDGSLQLVWIAENQGQLEILEKEPGNLWRRFNAWVANAIGLERML</sequence>
<comment type="caution">
    <text evidence="3">The sequence shown here is derived from an EMBL/GenBank/DDBJ whole genome shotgun (WGS) entry which is preliminary data.</text>
</comment>
<dbReference type="CDD" id="cd09113">
    <property type="entry name" value="PLDc_ymdC_like_2"/>
    <property type="match status" value="1"/>
</dbReference>
<dbReference type="PROSITE" id="PS50035">
    <property type="entry name" value="PLD"/>
    <property type="match status" value="2"/>
</dbReference>
<protein>
    <submittedName>
        <fullName evidence="3">Phospholipase</fullName>
    </submittedName>
</protein>
<dbReference type="AlphaFoldDB" id="A0A4Q9R4E9"/>
<keyword evidence="1" id="KW-0732">Signal</keyword>
<dbReference type="SMART" id="SM00155">
    <property type="entry name" value="PLDc"/>
    <property type="match status" value="2"/>
</dbReference>
<keyword evidence="4" id="KW-1185">Reference proteome</keyword>
<accession>A0A4Q9R4E9</accession>
<dbReference type="PANTHER" id="PTHR21248:SF12">
    <property type="entry name" value="CARDIOLIPIN SYNTHASE C"/>
    <property type="match status" value="1"/>
</dbReference>
<dbReference type="GO" id="GO:0030572">
    <property type="term" value="F:phosphatidyltransferase activity"/>
    <property type="evidence" value="ECO:0007669"/>
    <property type="project" value="UniProtKB-ARBA"/>
</dbReference>
<feature type="domain" description="PLD phosphodiesterase" evidence="2">
    <location>
        <begin position="405"/>
        <end position="432"/>
    </location>
</feature>
<dbReference type="Gene3D" id="3.30.870.10">
    <property type="entry name" value="Endonuclease Chain A"/>
    <property type="match status" value="2"/>
</dbReference>
<dbReference type="SUPFAM" id="SSF56024">
    <property type="entry name" value="Phospholipase D/nuclease"/>
    <property type="match status" value="2"/>
</dbReference>
<dbReference type="RefSeq" id="WP_131184757.1">
    <property type="nucleotide sequence ID" value="NZ_QJUO01000017.1"/>
</dbReference>
<dbReference type="EMBL" id="QJUP01000017">
    <property type="protein sequence ID" value="TBU94830.1"/>
    <property type="molecule type" value="Genomic_DNA"/>
</dbReference>
<dbReference type="Pfam" id="PF13091">
    <property type="entry name" value="PLDc_2"/>
    <property type="match status" value="2"/>
</dbReference>
<dbReference type="Proteomes" id="UP000292639">
    <property type="component" value="Unassembled WGS sequence"/>
</dbReference>
<feature type="domain" description="PLD phosphodiesterase" evidence="2">
    <location>
        <begin position="163"/>
        <end position="190"/>
    </location>
</feature>
<evidence type="ECO:0000313" key="4">
    <source>
        <dbReference type="Proteomes" id="UP000292639"/>
    </source>
</evidence>
<feature type="signal peptide" evidence="1">
    <location>
        <begin position="1"/>
        <end position="29"/>
    </location>
</feature>